<gene>
    <name evidence="3" type="ORF">M231_03171</name>
</gene>
<dbReference type="PROSITE" id="PS51299">
    <property type="entry name" value="HTH_APSES"/>
    <property type="match status" value="1"/>
</dbReference>
<feature type="region of interest" description="Disordered" evidence="1">
    <location>
        <begin position="195"/>
        <end position="264"/>
    </location>
</feature>
<comment type="caution">
    <text evidence="3">The sequence shown here is derived from an EMBL/GenBank/DDBJ whole genome shotgun (WGS) entry which is preliminary data.</text>
</comment>
<accession>A0A4Q1BP31</accession>
<dbReference type="AlphaFoldDB" id="A0A4Q1BP31"/>
<evidence type="ECO:0000256" key="1">
    <source>
        <dbReference type="SAM" id="MobiDB-lite"/>
    </source>
</evidence>
<dbReference type="OrthoDB" id="5346159at2759"/>
<dbReference type="GO" id="GO:0044820">
    <property type="term" value="P:mitotic telomere tethering at nuclear periphery"/>
    <property type="evidence" value="ECO:0007669"/>
    <property type="project" value="TreeGrafter"/>
</dbReference>
<proteinExistence type="predicted"/>
<feature type="compositionally biased region" description="Polar residues" evidence="1">
    <location>
        <begin position="20"/>
        <end position="39"/>
    </location>
</feature>
<dbReference type="Proteomes" id="UP000289152">
    <property type="component" value="Unassembled WGS sequence"/>
</dbReference>
<dbReference type="InterPro" id="IPR036887">
    <property type="entry name" value="HTH_APSES_sf"/>
</dbReference>
<evidence type="ECO:0000259" key="2">
    <source>
        <dbReference type="PROSITE" id="PS51299"/>
    </source>
</evidence>
<dbReference type="Gene3D" id="3.10.260.10">
    <property type="entry name" value="Transcription regulator HTH, APSES-type DNA-binding domain"/>
    <property type="match status" value="1"/>
</dbReference>
<evidence type="ECO:0000313" key="4">
    <source>
        <dbReference type="Proteomes" id="UP000289152"/>
    </source>
</evidence>
<sequence length="372" mass="40381">MDNDIEAFSHTAPPPPYPGSDQNTHSGQVQYDLTPTPHSLNRPRLPEDKRNQFLVNLPEDVTVVKFQTIVREGKEIVVGRIKVPIAAANRHAFILRRYDTNAISLTTMFKVAFPGASEEDEKREMSWVESTYDTRNTNGGRGSSDVRLAGQWVSGHLAIHLAPAYGISNLVTALARAVPDPTVVYHKSRRSQAAAEHIARGKTPPAAVTPTPIVPSMSSETTPAPKRVRRQSPRVNRPTASSNDQSAAEEDTTRHLTLEATTTVTAPANANVDMDAEIQSAKQLVMDLKRELQLRASVGEELEDQGYVIAENSRGVKRGKGEDDGVSISGGSLVKDRLVRKNKRVVADGMTQTAKRVAWGALIFGLGVGAAS</sequence>
<dbReference type="GO" id="GO:0003677">
    <property type="term" value="F:DNA binding"/>
    <property type="evidence" value="ECO:0007669"/>
    <property type="project" value="InterPro"/>
</dbReference>
<dbReference type="PANTHER" id="PTHR38044">
    <property type="entry name" value="BOUQUET FORMATION PROTEIN 4"/>
    <property type="match status" value="1"/>
</dbReference>
<dbReference type="GO" id="GO:0070197">
    <property type="term" value="P:meiotic attachment of telomere to nuclear envelope"/>
    <property type="evidence" value="ECO:0007669"/>
    <property type="project" value="InterPro"/>
</dbReference>
<dbReference type="InterPro" id="IPR037548">
    <property type="entry name" value="Bqt4"/>
</dbReference>
<reference evidence="3 4" key="1">
    <citation type="submission" date="2016-06" db="EMBL/GenBank/DDBJ databases">
        <title>Evolution of pathogenesis and genome organization in the Tremellales.</title>
        <authorList>
            <person name="Cuomo C."/>
            <person name="Litvintseva A."/>
            <person name="Heitman J."/>
            <person name="Chen Y."/>
            <person name="Sun S."/>
            <person name="Springer D."/>
            <person name="Dromer F."/>
            <person name="Young S."/>
            <person name="Zeng Q."/>
            <person name="Chapman S."/>
            <person name="Gujja S."/>
            <person name="Saif S."/>
            <person name="Birren B."/>
        </authorList>
    </citation>
    <scope>NUCLEOTIDE SEQUENCE [LARGE SCALE GENOMIC DNA]</scope>
    <source>
        <strain evidence="3 4">ATCC 28783</strain>
    </source>
</reference>
<dbReference type="GO" id="GO:1990862">
    <property type="term" value="C:nuclear membrane complex Bqt3-Bqt4"/>
    <property type="evidence" value="ECO:0007669"/>
    <property type="project" value="InterPro"/>
</dbReference>
<dbReference type="EMBL" id="SDIL01000030">
    <property type="protein sequence ID" value="RXK39502.1"/>
    <property type="molecule type" value="Genomic_DNA"/>
</dbReference>
<dbReference type="InterPro" id="IPR003163">
    <property type="entry name" value="Tscrpt_reg_HTH_APSES-type"/>
</dbReference>
<dbReference type="SUPFAM" id="SSF54616">
    <property type="entry name" value="DNA-binding domain of Mlu1-box binding protein MBP1"/>
    <property type="match status" value="1"/>
</dbReference>
<dbReference type="InParanoid" id="A0A4Q1BP31"/>
<dbReference type="VEuPathDB" id="FungiDB:TREMEDRAFT_39054"/>
<dbReference type="PANTHER" id="PTHR38044:SF1">
    <property type="entry name" value="BOUQUET FORMATION PROTEIN 4"/>
    <property type="match status" value="1"/>
</dbReference>
<feature type="compositionally biased region" description="Low complexity" evidence="1">
    <location>
        <begin position="203"/>
        <end position="215"/>
    </location>
</feature>
<protein>
    <recommendedName>
        <fullName evidence="2">HTH APSES-type domain-containing protein</fullName>
    </recommendedName>
</protein>
<keyword evidence="4" id="KW-1185">Reference proteome</keyword>
<evidence type="ECO:0000313" key="3">
    <source>
        <dbReference type="EMBL" id="RXK39502.1"/>
    </source>
</evidence>
<organism evidence="3 4">
    <name type="scientific">Tremella mesenterica</name>
    <name type="common">Jelly fungus</name>
    <dbReference type="NCBI Taxonomy" id="5217"/>
    <lineage>
        <taxon>Eukaryota</taxon>
        <taxon>Fungi</taxon>
        <taxon>Dikarya</taxon>
        <taxon>Basidiomycota</taxon>
        <taxon>Agaricomycotina</taxon>
        <taxon>Tremellomycetes</taxon>
        <taxon>Tremellales</taxon>
        <taxon>Tremellaceae</taxon>
        <taxon>Tremella</taxon>
    </lineage>
</organism>
<feature type="domain" description="HTH APSES-type" evidence="2">
    <location>
        <begin position="72"/>
        <end position="186"/>
    </location>
</feature>
<feature type="region of interest" description="Disordered" evidence="1">
    <location>
        <begin position="1"/>
        <end position="47"/>
    </location>
</feature>
<name>A0A4Q1BP31_TREME</name>
<dbReference type="STRING" id="5217.A0A4Q1BP31"/>